<keyword evidence="2" id="KW-1133">Transmembrane helix</keyword>
<name>A0AAV9ZMY1_9AGAR</name>
<evidence type="ECO:0000256" key="1">
    <source>
        <dbReference type="SAM" id="MobiDB-lite"/>
    </source>
</evidence>
<feature type="transmembrane region" description="Helical" evidence="2">
    <location>
        <begin position="53"/>
        <end position="74"/>
    </location>
</feature>
<organism evidence="3 4">
    <name type="scientific">Favolaschia claudopus</name>
    <dbReference type="NCBI Taxonomy" id="2862362"/>
    <lineage>
        <taxon>Eukaryota</taxon>
        <taxon>Fungi</taxon>
        <taxon>Dikarya</taxon>
        <taxon>Basidiomycota</taxon>
        <taxon>Agaricomycotina</taxon>
        <taxon>Agaricomycetes</taxon>
        <taxon>Agaricomycetidae</taxon>
        <taxon>Agaricales</taxon>
        <taxon>Marasmiineae</taxon>
        <taxon>Mycenaceae</taxon>
        <taxon>Favolaschia</taxon>
    </lineage>
</organism>
<dbReference type="AlphaFoldDB" id="A0AAV9ZMY1"/>
<evidence type="ECO:0000313" key="3">
    <source>
        <dbReference type="EMBL" id="KAK6987692.1"/>
    </source>
</evidence>
<keyword evidence="4" id="KW-1185">Reference proteome</keyword>
<comment type="caution">
    <text evidence="3">The sequence shown here is derived from an EMBL/GenBank/DDBJ whole genome shotgun (WGS) entry which is preliminary data.</text>
</comment>
<sequence>MSVVFRCATIYMSEDSIFRQRFVFFGGCTPAYPPYTPLGIFFNRSVTRPLVRASIISAMALRIPAFAFYSIWIVPSAAQIYTKSSFPPRFIEDHLVLPVFITFLLTPLGSFAFDPTHFRQMQLTRNRTMLSSSDSELFKCSFAVVPDSVTHQFNTPPAARWFMYCRTTLPQMTWVHWYQYISISFALPIGTEVLVTLVRKPYDPAYHSPMIMRGVLHHARLSGVPLLAGSNLFGVFTWSSRELSSPSKWGISSTTTTLHIAEINGLQENCGVHPSNGITTLTLLQQTMTVSQYFRDAVDETAITGVSTFGGFWSFINGAFALLFGANILYFMFGWRPLSALGIVHIFQRRTLTRKWHEDFPRLRKEGGEPGSDCAGIVAFIRERLVDVDGSFEHPDSDAQQFEMEGIWISTTGDTAREASPSPEADEAHSSGHTLGNMEPQMDIDVDLGMHELRNI</sequence>
<feature type="transmembrane region" description="Helical" evidence="2">
    <location>
        <begin position="177"/>
        <end position="198"/>
    </location>
</feature>
<evidence type="ECO:0000313" key="4">
    <source>
        <dbReference type="Proteomes" id="UP001362999"/>
    </source>
</evidence>
<feature type="transmembrane region" description="Helical" evidence="2">
    <location>
        <begin position="312"/>
        <end position="333"/>
    </location>
</feature>
<gene>
    <name evidence="3" type="ORF">R3P38DRAFT_2805600</name>
</gene>
<keyword evidence="2" id="KW-0472">Membrane</keyword>
<keyword evidence="2" id="KW-0812">Transmembrane</keyword>
<protein>
    <submittedName>
        <fullName evidence="3">Uncharacterized protein</fullName>
    </submittedName>
</protein>
<accession>A0AAV9ZMY1</accession>
<evidence type="ECO:0000256" key="2">
    <source>
        <dbReference type="SAM" id="Phobius"/>
    </source>
</evidence>
<feature type="region of interest" description="Disordered" evidence="1">
    <location>
        <begin position="414"/>
        <end position="441"/>
    </location>
</feature>
<proteinExistence type="predicted"/>
<feature type="transmembrane region" description="Helical" evidence="2">
    <location>
        <begin position="95"/>
        <end position="113"/>
    </location>
</feature>
<dbReference type="EMBL" id="JAWWNJ010000130">
    <property type="protein sequence ID" value="KAK6987692.1"/>
    <property type="molecule type" value="Genomic_DNA"/>
</dbReference>
<reference evidence="3 4" key="1">
    <citation type="journal article" date="2024" name="J Genomics">
        <title>Draft genome sequencing and assembly of Favolaschia claudopus CIRM-BRFM 2984 isolated from oak limbs.</title>
        <authorList>
            <person name="Navarro D."/>
            <person name="Drula E."/>
            <person name="Chaduli D."/>
            <person name="Cazenave R."/>
            <person name="Ahrendt S."/>
            <person name="Wang J."/>
            <person name="Lipzen A."/>
            <person name="Daum C."/>
            <person name="Barry K."/>
            <person name="Grigoriev I.V."/>
            <person name="Favel A."/>
            <person name="Rosso M.N."/>
            <person name="Martin F."/>
        </authorList>
    </citation>
    <scope>NUCLEOTIDE SEQUENCE [LARGE SCALE GENOMIC DNA]</scope>
    <source>
        <strain evidence="3 4">CIRM-BRFM 2984</strain>
    </source>
</reference>
<dbReference type="Proteomes" id="UP001362999">
    <property type="component" value="Unassembled WGS sequence"/>
</dbReference>